<feature type="signal peptide" evidence="2">
    <location>
        <begin position="1"/>
        <end position="20"/>
    </location>
</feature>
<name>A0A0N5B2C2_STREA</name>
<proteinExistence type="predicted"/>
<dbReference type="WBParaSite" id="SPAL_0000022900.1">
    <property type="protein sequence ID" value="SPAL_0000022900.1"/>
    <property type="gene ID" value="SPAL_0000022900"/>
</dbReference>
<sequence length="169" mass="19324">MKYLVFSIILSTVFVLTVNGVDVPDGKNMKDYTGDKSLPIAIAKNAIKKYNKIKNATFEFVEVLKVKQVTIQNDKYYGISFLAKKCRKNTTQEKKKDDKEITKSIENACITKIIYAKYSSGTSGEKLEVGDFIKKHTEQKSDENQSETLKKNKKKTLKRRNNVSKVKKQ</sequence>
<evidence type="ECO:0000259" key="3">
    <source>
        <dbReference type="Pfam" id="PF00031"/>
    </source>
</evidence>
<protein>
    <submittedName>
        <fullName evidence="5">Cystatin domain-containing protein</fullName>
    </submittedName>
</protein>
<dbReference type="Gene3D" id="3.10.450.10">
    <property type="match status" value="1"/>
</dbReference>
<keyword evidence="2" id="KW-0732">Signal</keyword>
<keyword evidence="4" id="KW-1185">Reference proteome</keyword>
<feature type="domain" description="Cystatin" evidence="3">
    <location>
        <begin position="42"/>
        <end position="93"/>
    </location>
</feature>
<evidence type="ECO:0000256" key="1">
    <source>
        <dbReference type="SAM" id="MobiDB-lite"/>
    </source>
</evidence>
<dbReference type="Pfam" id="PF00031">
    <property type="entry name" value="Cystatin"/>
    <property type="match status" value="1"/>
</dbReference>
<evidence type="ECO:0000313" key="4">
    <source>
        <dbReference type="Proteomes" id="UP000046392"/>
    </source>
</evidence>
<dbReference type="AlphaFoldDB" id="A0A0N5B2C2"/>
<reference evidence="5" key="1">
    <citation type="submission" date="2017-02" db="UniProtKB">
        <authorList>
            <consortium name="WormBaseParasite"/>
        </authorList>
    </citation>
    <scope>IDENTIFICATION</scope>
</reference>
<dbReference type="InterPro" id="IPR000010">
    <property type="entry name" value="Cystatin_dom"/>
</dbReference>
<dbReference type="GO" id="GO:0004869">
    <property type="term" value="F:cysteine-type endopeptidase inhibitor activity"/>
    <property type="evidence" value="ECO:0007669"/>
    <property type="project" value="InterPro"/>
</dbReference>
<feature type="region of interest" description="Disordered" evidence="1">
    <location>
        <begin position="138"/>
        <end position="169"/>
    </location>
</feature>
<feature type="compositionally biased region" description="Basic residues" evidence="1">
    <location>
        <begin position="151"/>
        <end position="169"/>
    </location>
</feature>
<dbReference type="Proteomes" id="UP000046392">
    <property type="component" value="Unplaced"/>
</dbReference>
<evidence type="ECO:0000256" key="2">
    <source>
        <dbReference type="SAM" id="SignalP"/>
    </source>
</evidence>
<organism evidence="4 5">
    <name type="scientific">Strongyloides papillosus</name>
    <name type="common">Intestinal threadworm</name>
    <dbReference type="NCBI Taxonomy" id="174720"/>
    <lineage>
        <taxon>Eukaryota</taxon>
        <taxon>Metazoa</taxon>
        <taxon>Ecdysozoa</taxon>
        <taxon>Nematoda</taxon>
        <taxon>Chromadorea</taxon>
        <taxon>Rhabditida</taxon>
        <taxon>Tylenchina</taxon>
        <taxon>Panagrolaimomorpha</taxon>
        <taxon>Strongyloidoidea</taxon>
        <taxon>Strongyloididae</taxon>
        <taxon>Strongyloides</taxon>
    </lineage>
</organism>
<feature type="chain" id="PRO_5005893635" evidence="2">
    <location>
        <begin position="21"/>
        <end position="169"/>
    </location>
</feature>
<evidence type="ECO:0000313" key="5">
    <source>
        <dbReference type="WBParaSite" id="SPAL_0000022900.1"/>
    </source>
</evidence>
<accession>A0A0N5B2C2</accession>